<accession>A0A3L8DV24</accession>
<keyword evidence="7" id="KW-1015">Disulfide bond</keyword>
<dbReference type="FunFam" id="2.10.25.10:FF:000038">
    <property type="entry name" value="Fibrillin 2"/>
    <property type="match status" value="1"/>
</dbReference>
<feature type="compositionally biased region" description="Basic and acidic residues" evidence="11">
    <location>
        <begin position="264"/>
        <end position="274"/>
    </location>
</feature>
<reference evidence="15 16" key="1">
    <citation type="journal article" date="2018" name="Genome Res.">
        <title>The genomic architecture and molecular evolution of ant odorant receptors.</title>
        <authorList>
            <person name="McKenzie S.K."/>
            <person name="Kronauer D.J.C."/>
        </authorList>
    </citation>
    <scope>NUCLEOTIDE SEQUENCE [LARGE SCALE GENOMIC DNA]</scope>
    <source>
        <strain evidence="15">Clonal line C1</strain>
    </source>
</reference>
<evidence type="ECO:0000256" key="11">
    <source>
        <dbReference type="SAM" id="MobiDB-lite"/>
    </source>
</evidence>
<dbReference type="FunFam" id="2.10.25.10:FF:000025">
    <property type="entry name" value="Thrombospondin 3"/>
    <property type="match status" value="1"/>
</dbReference>
<proteinExistence type="inferred from homology"/>
<dbReference type="PANTHER" id="PTHR10199">
    <property type="entry name" value="THROMBOSPONDIN"/>
    <property type="match status" value="1"/>
</dbReference>
<dbReference type="PROSITE" id="PS01186">
    <property type="entry name" value="EGF_2"/>
    <property type="match status" value="1"/>
</dbReference>
<keyword evidence="2 9" id="KW-0245">EGF-like domain</keyword>
<comment type="caution">
    <text evidence="15">The sequence shown here is derived from an EMBL/GenBank/DDBJ whole genome shotgun (WGS) entry which is preliminary data.</text>
</comment>
<feature type="region of interest" description="Disordered" evidence="11">
    <location>
        <begin position="738"/>
        <end position="772"/>
    </location>
</feature>
<dbReference type="InterPro" id="IPR017897">
    <property type="entry name" value="Thrombospondin_3_rpt"/>
</dbReference>
<feature type="chain" id="PRO_5017994407" description="Thrombospondin-4" evidence="12">
    <location>
        <begin position="27"/>
        <end position="1154"/>
    </location>
</feature>
<dbReference type="FunFam" id="4.10.1080.10:FF:000001">
    <property type="entry name" value="Thrombospondin 3"/>
    <property type="match status" value="1"/>
</dbReference>
<comment type="similarity">
    <text evidence="1">Belongs to the thrombospondin family.</text>
</comment>
<dbReference type="PROSITE" id="PS51236">
    <property type="entry name" value="TSP_CTER"/>
    <property type="match status" value="1"/>
</dbReference>
<dbReference type="InterPro" id="IPR049883">
    <property type="entry name" value="NOTCH1_EGF-like"/>
</dbReference>
<dbReference type="Pfam" id="PF05735">
    <property type="entry name" value="TSP_C"/>
    <property type="match status" value="1"/>
</dbReference>
<keyword evidence="6" id="KW-0130">Cell adhesion</keyword>
<name>A0A3L8DV24_OOCBI</name>
<organism evidence="15 16">
    <name type="scientific">Ooceraea biroi</name>
    <name type="common">Clonal raider ant</name>
    <name type="synonym">Cerapachys biroi</name>
    <dbReference type="NCBI Taxonomy" id="2015173"/>
    <lineage>
        <taxon>Eukaryota</taxon>
        <taxon>Metazoa</taxon>
        <taxon>Ecdysozoa</taxon>
        <taxon>Arthropoda</taxon>
        <taxon>Hexapoda</taxon>
        <taxon>Insecta</taxon>
        <taxon>Pterygota</taxon>
        <taxon>Neoptera</taxon>
        <taxon>Endopterygota</taxon>
        <taxon>Hymenoptera</taxon>
        <taxon>Apocrita</taxon>
        <taxon>Aculeata</taxon>
        <taxon>Formicoidea</taxon>
        <taxon>Formicidae</taxon>
        <taxon>Dorylinae</taxon>
        <taxon>Ooceraea</taxon>
    </lineage>
</organism>
<evidence type="ECO:0000256" key="1">
    <source>
        <dbReference type="ARBA" id="ARBA00009456"/>
    </source>
</evidence>
<dbReference type="PANTHER" id="PTHR10199:SF100">
    <property type="entry name" value="THROMBOSPONDIN, ISOFORM A"/>
    <property type="match status" value="1"/>
</dbReference>
<evidence type="ECO:0000259" key="14">
    <source>
        <dbReference type="PROSITE" id="PS51236"/>
    </source>
</evidence>
<feature type="compositionally biased region" description="Basic and acidic residues" evidence="11">
    <location>
        <begin position="199"/>
        <end position="217"/>
    </location>
</feature>
<dbReference type="InterPro" id="IPR001881">
    <property type="entry name" value="EGF-like_Ca-bd_dom"/>
</dbReference>
<feature type="signal peptide" evidence="12">
    <location>
        <begin position="1"/>
        <end position="26"/>
    </location>
</feature>
<dbReference type="EMBL" id="QOIP01000004">
    <property type="protein sequence ID" value="RLU24274.1"/>
    <property type="molecule type" value="Genomic_DNA"/>
</dbReference>
<evidence type="ECO:0000256" key="9">
    <source>
        <dbReference type="PROSITE-ProRule" id="PRU00076"/>
    </source>
</evidence>
<dbReference type="FunFam" id="2.60.120.200:FF:000002">
    <property type="entry name" value="Thrombospondin 3"/>
    <property type="match status" value="1"/>
</dbReference>
<keyword evidence="8" id="KW-0325">Glycoprotein</keyword>
<dbReference type="Proteomes" id="UP000279307">
    <property type="component" value="Chromosome 4"/>
</dbReference>
<dbReference type="SUPFAM" id="SSF49899">
    <property type="entry name" value="Concanavalin A-like lectins/glucanases"/>
    <property type="match status" value="1"/>
</dbReference>
<dbReference type="SUPFAM" id="SSF57196">
    <property type="entry name" value="EGF/Laminin"/>
    <property type="match status" value="3"/>
</dbReference>
<protein>
    <recommendedName>
        <fullName evidence="17">Thrombospondin-4</fullName>
    </recommendedName>
</protein>
<keyword evidence="5 10" id="KW-0106">Calcium</keyword>
<dbReference type="Pfam" id="PF02412">
    <property type="entry name" value="TSP_3"/>
    <property type="match status" value="6"/>
</dbReference>
<dbReference type="CDD" id="cd16081">
    <property type="entry name" value="TSPcc_insect"/>
    <property type="match status" value="1"/>
</dbReference>
<keyword evidence="4" id="KW-0677">Repeat</keyword>
<dbReference type="SMART" id="SM00181">
    <property type="entry name" value="EGF"/>
    <property type="match status" value="6"/>
</dbReference>
<evidence type="ECO:0000256" key="5">
    <source>
        <dbReference type="ARBA" id="ARBA00022837"/>
    </source>
</evidence>
<evidence type="ECO:0000256" key="8">
    <source>
        <dbReference type="ARBA" id="ARBA00023180"/>
    </source>
</evidence>
<dbReference type="PROSITE" id="PS50026">
    <property type="entry name" value="EGF_3"/>
    <property type="match status" value="1"/>
</dbReference>
<feature type="domain" description="TSP C-terminal" evidence="14">
    <location>
        <begin position="911"/>
        <end position="1125"/>
    </location>
</feature>
<evidence type="ECO:0000259" key="13">
    <source>
        <dbReference type="PROSITE" id="PS50026"/>
    </source>
</evidence>
<evidence type="ECO:0000256" key="12">
    <source>
        <dbReference type="SAM" id="SignalP"/>
    </source>
</evidence>
<feature type="region of interest" description="Disordered" evidence="11">
    <location>
        <begin position="816"/>
        <end position="843"/>
    </location>
</feature>
<feature type="region of interest" description="Disordered" evidence="11">
    <location>
        <begin position="673"/>
        <end position="692"/>
    </location>
</feature>
<feature type="repeat" description="TSP type-3" evidence="10">
    <location>
        <begin position="739"/>
        <end position="774"/>
    </location>
</feature>
<dbReference type="Gene3D" id="2.10.25.10">
    <property type="entry name" value="Laminin"/>
    <property type="match status" value="6"/>
</dbReference>
<dbReference type="PROSITE" id="PS01187">
    <property type="entry name" value="EGF_CA"/>
    <property type="match status" value="2"/>
</dbReference>
<dbReference type="InterPro" id="IPR013320">
    <property type="entry name" value="ConA-like_dom_sf"/>
</dbReference>
<evidence type="ECO:0000256" key="3">
    <source>
        <dbReference type="ARBA" id="ARBA00022729"/>
    </source>
</evidence>
<feature type="repeat" description="TSP type-3" evidence="10">
    <location>
        <begin position="798"/>
        <end position="835"/>
    </location>
</feature>
<dbReference type="OrthoDB" id="14563at2759"/>
<dbReference type="FunFam" id="2.10.25.10:FF:000027">
    <property type="entry name" value="Thrombospondin 3"/>
    <property type="match status" value="1"/>
</dbReference>
<dbReference type="GO" id="GO:0005509">
    <property type="term" value="F:calcium ion binding"/>
    <property type="evidence" value="ECO:0007669"/>
    <property type="project" value="UniProtKB-UniRule"/>
</dbReference>
<feature type="compositionally biased region" description="Basic and acidic residues" evidence="11">
    <location>
        <begin position="756"/>
        <end position="767"/>
    </location>
</feature>
<gene>
    <name evidence="15" type="ORF">DMN91_004486</name>
</gene>
<dbReference type="InterPro" id="IPR003367">
    <property type="entry name" value="Thrombospondin_3-like_rpt"/>
</dbReference>
<feature type="region of interest" description="Disordered" evidence="11">
    <location>
        <begin position="190"/>
        <end position="295"/>
    </location>
</feature>
<dbReference type="AlphaFoldDB" id="A0A3L8DV24"/>
<evidence type="ECO:0008006" key="17">
    <source>
        <dbReference type="Google" id="ProtNLM"/>
    </source>
</evidence>
<dbReference type="Gene3D" id="4.10.1080.10">
    <property type="entry name" value="TSP type-3 repeat"/>
    <property type="match status" value="2"/>
</dbReference>
<evidence type="ECO:0000256" key="4">
    <source>
        <dbReference type="ARBA" id="ARBA00022737"/>
    </source>
</evidence>
<evidence type="ECO:0000313" key="16">
    <source>
        <dbReference type="Proteomes" id="UP000279307"/>
    </source>
</evidence>
<dbReference type="InterPro" id="IPR018097">
    <property type="entry name" value="EGF_Ca-bd_CS"/>
</dbReference>
<dbReference type="GO" id="GO:0005576">
    <property type="term" value="C:extracellular region"/>
    <property type="evidence" value="ECO:0007669"/>
    <property type="project" value="InterPro"/>
</dbReference>
<evidence type="ECO:0000313" key="15">
    <source>
        <dbReference type="EMBL" id="RLU24274.1"/>
    </source>
</evidence>
<feature type="compositionally biased region" description="Basic and acidic residues" evidence="11">
    <location>
        <begin position="739"/>
        <end position="749"/>
    </location>
</feature>
<evidence type="ECO:0000256" key="10">
    <source>
        <dbReference type="PROSITE-ProRule" id="PRU00634"/>
    </source>
</evidence>
<evidence type="ECO:0000256" key="7">
    <source>
        <dbReference type="ARBA" id="ARBA00023157"/>
    </source>
</evidence>
<dbReference type="FunFam" id="4.10.1080.10:FF:000004">
    <property type="entry name" value="Cartilage oligomeric matrix protein"/>
    <property type="match status" value="1"/>
</dbReference>
<dbReference type="FunFam" id="4.10.1080.10:FF:000002">
    <property type="entry name" value="Thrombospondin 3"/>
    <property type="match status" value="1"/>
</dbReference>
<dbReference type="InterPro" id="IPR008859">
    <property type="entry name" value="Thrombospondin_C"/>
</dbReference>
<dbReference type="Pfam" id="PF07645">
    <property type="entry name" value="EGF_CA"/>
    <property type="match status" value="2"/>
</dbReference>
<evidence type="ECO:0000256" key="2">
    <source>
        <dbReference type="ARBA" id="ARBA00022536"/>
    </source>
</evidence>
<keyword evidence="3 12" id="KW-0732">Signal</keyword>
<feature type="repeat" description="TSP type-3" evidence="10">
    <location>
        <begin position="680"/>
        <end position="715"/>
    </location>
</feature>
<dbReference type="SMART" id="SM00179">
    <property type="entry name" value="EGF_CA"/>
    <property type="match status" value="4"/>
</dbReference>
<sequence>MYRERVRMRILAGLILGVLVICTVDGTVIPDEDLTTSLKDVWYADEFIISLSNIKAKKIMSGDSFQTLLAVKYAGLNTKMILLLDRWTKRVILEHIDESGRRSAGHVNVDTLAVDTPLKSLVILVHQGPQVSRMDVYVDCGFQGSIPFKKNFREMPDMENLNVEVHRDRSCLAKIYKTLGINEALKKEKCPSHLKHTPRTPDHHGHLPAHGRPDKLHPHGHHRETDDSNGQDSNGRGDASNPDDDRSDYSNPLDALNPYNLKNDPIRTLDKLDPHGSPNPWNPAQPNSLHGRPDRRRHDYLKQTDMSGHSPHTRVPRRGDIGIQSLDEKACLTDSQIAKTLNELINVTKRIWTELELNKLETQHLRHLIEKCWACRTPMVPTLPPPPTCASNSPCYPGVQCRDTPSGPECGPCPYGYTGSGRNCVKIFVTCADQPCFTNVQCYDTQDGYRCGPCPSGYAGDGERCERPCSRRPCFSGVECHLIDYSPYYRCGPCPSGYKGDGMTCYDINECELAQPCYTGVRCINLVPGYRCDSCPAGYTGSKIEGIGIEMIKTQKQVCEDVNECLFKNGGCDLHAECINTQGSYECGACKTGYYGNQTAGCHTQQNICPGFLISCDINADCISVYSQEYSCRCHVGWAGDGHACGRDSDNDGVPDKSINCQQLRCRTDNCPNVPNSGQEDSDRDGIGDACDTDADNDGVLNSADNCPLIYNPKQEDADSDKIGDKCDNCPKVANVRQTDTDKDGKGDECDPDMDNDGHRNEADNCPRVKNINQSDIDRDTVGDACDNCINIPNKDQADRDGDGVGDVCDTDADRDRDGVQDNIDNCPNVPNPGQNDIDHDGKGNECDDDMDGDGIPNMIDNCPYVSNKDQLDLDHDGIGDACWNDNDNDKVINPYDNCPNNSLIWATDFRQYTMIDLDPVDNVQPDPVWKIHHQGAEIKQLVNSDPGLAIGPDVIAGVDFEGTFYIDDDWDDDFVGFVFSYQDNRHFYVVTWKKYVQDYWKHEPFLAKADPGIVLRLVQSQSGPGPILRNSLWHKDGRANEVKILWTDPKKIGWKQRKSYRWHLLHRPKIGLIRFWLYQGTTLITDSKNIFDSTLNGGRLGVYCFSQENITWSDLLYSCRETVPQNVWNELPTHLRNQIEVKDSGFLQTKRVA</sequence>
<dbReference type="PROSITE" id="PS51234">
    <property type="entry name" value="TSP3"/>
    <property type="match status" value="4"/>
</dbReference>
<feature type="domain" description="EGF-like" evidence="13">
    <location>
        <begin position="507"/>
        <end position="545"/>
    </location>
</feature>
<dbReference type="GO" id="GO:0007155">
    <property type="term" value="P:cell adhesion"/>
    <property type="evidence" value="ECO:0007669"/>
    <property type="project" value="UniProtKB-KW"/>
</dbReference>
<dbReference type="InterPro" id="IPR028974">
    <property type="entry name" value="TSP_type-3_rpt"/>
</dbReference>
<feature type="repeat" description="TSP type-3" evidence="10">
    <location>
        <begin position="836"/>
        <end position="871"/>
    </location>
</feature>
<dbReference type="SUPFAM" id="SSF103647">
    <property type="entry name" value="TSP type-3 repeat"/>
    <property type="match status" value="3"/>
</dbReference>
<dbReference type="CDD" id="cd00054">
    <property type="entry name" value="EGF_CA"/>
    <property type="match status" value="3"/>
</dbReference>
<dbReference type="Gene3D" id="2.60.120.200">
    <property type="match status" value="1"/>
</dbReference>
<comment type="caution">
    <text evidence="9">Lacks conserved residue(s) required for the propagation of feature annotation.</text>
</comment>
<evidence type="ECO:0000256" key="6">
    <source>
        <dbReference type="ARBA" id="ARBA00022889"/>
    </source>
</evidence>
<dbReference type="InterPro" id="IPR000742">
    <property type="entry name" value="EGF"/>
</dbReference>